<feature type="domain" description="ATP-grasp" evidence="2">
    <location>
        <begin position="128"/>
        <end position="334"/>
    </location>
</feature>
<keyword evidence="3" id="KW-0436">Ligase</keyword>
<reference evidence="3 4" key="1">
    <citation type="submission" date="2018-11" db="EMBL/GenBank/DDBJ databases">
        <title>Complete genome sequencing of the Actinobacteria Serinibacter sp. K3-2.</title>
        <authorList>
            <person name="Rakitin A.L."/>
            <person name="Beletsky A.V."/>
            <person name="Mardanov A.V."/>
            <person name="Ravin N.V."/>
            <person name="Gromova A.S."/>
            <person name="Filippova S.N."/>
            <person name="Gal'Chenko V.F."/>
        </authorList>
    </citation>
    <scope>NUCLEOTIDE SEQUENCE [LARGE SCALE GENOMIC DNA]</scope>
    <source>
        <strain evidence="3 4">K3-2</strain>
    </source>
</reference>
<dbReference type="EMBL" id="RHPJ01000003">
    <property type="protein sequence ID" value="TGO04782.1"/>
    <property type="molecule type" value="Genomic_DNA"/>
</dbReference>
<evidence type="ECO:0000313" key="4">
    <source>
        <dbReference type="Proteomes" id="UP000297318"/>
    </source>
</evidence>
<dbReference type="InterPro" id="IPR011761">
    <property type="entry name" value="ATP-grasp"/>
</dbReference>
<dbReference type="PROSITE" id="PS50975">
    <property type="entry name" value="ATP_GRASP"/>
    <property type="match status" value="1"/>
</dbReference>
<dbReference type="OrthoDB" id="5420347at2"/>
<dbReference type="Proteomes" id="UP000297318">
    <property type="component" value="Unassembled WGS sequence"/>
</dbReference>
<proteinExistence type="predicted"/>
<dbReference type="GO" id="GO:0016874">
    <property type="term" value="F:ligase activity"/>
    <property type="evidence" value="ECO:0007669"/>
    <property type="project" value="UniProtKB-KW"/>
</dbReference>
<dbReference type="RefSeq" id="WP_135850327.1">
    <property type="nucleotide sequence ID" value="NZ_RHPJ01000003.1"/>
</dbReference>
<dbReference type="SUPFAM" id="SSF56059">
    <property type="entry name" value="Glutathione synthetase ATP-binding domain-like"/>
    <property type="match status" value="1"/>
</dbReference>
<gene>
    <name evidence="3" type="ORF">SERN_2375</name>
</gene>
<keyword evidence="4" id="KW-1185">Reference proteome</keyword>
<keyword evidence="1" id="KW-0547">Nucleotide-binding</keyword>
<dbReference type="Gene3D" id="3.30.470.20">
    <property type="entry name" value="ATP-grasp fold, B domain"/>
    <property type="match status" value="1"/>
</dbReference>
<keyword evidence="1" id="KW-0067">ATP-binding</keyword>
<dbReference type="AlphaFoldDB" id="A0A4Z1E271"/>
<evidence type="ECO:0000259" key="2">
    <source>
        <dbReference type="PROSITE" id="PS50975"/>
    </source>
</evidence>
<protein>
    <submittedName>
        <fullName evidence="3">D-aspartate ligase</fullName>
    </submittedName>
</protein>
<evidence type="ECO:0000313" key="3">
    <source>
        <dbReference type="EMBL" id="TGO04782.1"/>
    </source>
</evidence>
<evidence type="ECO:0000256" key="1">
    <source>
        <dbReference type="PROSITE-ProRule" id="PRU00409"/>
    </source>
</evidence>
<dbReference type="GO" id="GO:0046872">
    <property type="term" value="F:metal ion binding"/>
    <property type="evidence" value="ECO:0007669"/>
    <property type="project" value="InterPro"/>
</dbReference>
<sequence length="420" mass="44373">MSRPPAPRPRPIVLGGDIGAYATARAFHEAYGVTSVVVAGAATWPVRDSRIVDLRVVGGADDSMSAARLVPLLRAIVAEEPDRTHVLLASADWLVGVAVAVRAELPDVVVPYADADVVAAVGDKAVVMAACERLGIPHPRTRVVALAGDGEQPALPADAPYPAIAKFASTTLAHDVTYAGKAKVHRVADAVELADLVGRIAATGFAGELLVQEELPGGDASMAAVNVMVDADGSVRFAQLGRVLLEEHTPSALGNSVAQVTADASVDAVARTAIEDVLLLLADLGWRGFANVDLMRGADGVYRVLEVNPRVGRSGYAPTASGYNVARMYVAGWVSPGAGGSAAGSEPELGTREHLFVVVPLAIVRRYAPGERARVRSLRRRGAVTNPLYYRAERNPRRWLFIAVAMVNQVRKFRRYHPGA</sequence>
<organism evidence="3 4">
    <name type="scientific">Serinibacter arcticus</name>
    <dbReference type="NCBI Taxonomy" id="1655435"/>
    <lineage>
        <taxon>Bacteria</taxon>
        <taxon>Bacillati</taxon>
        <taxon>Actinomycetota</taxon>
        <taxon>Actinomycetes</taxon>
        <taxon>Micrococcales</taxon>
        <taxon>Beutenbergiaceae</taxon>
        <taxon>Serinibacter</taxon>
    </lineage>
</organism>
<accession>A0A4Z1E271</accession>
<comment type="caution">
    <text evidence="3">The sequence shown here is derived from an EMBL/GenBank/DDBJ whole genome shotgun (WGS) entry which is preliminary data.</text>
</comment>
<name>A0A4Z1E271_9MICO</name>
<dbReference type="GO" id="GO:0005524">
    <property type="term" value="F:ATP binding"/>
    <property type="evidence" value="ECO:0007669"/>
    <property type="project" value="UniProtKB-UniRule"/>
</dbReference>